<accession>A0A1A9WP95</accession>
<evidence type="ECO:0000256" key="9">
    <source>
        <dbReference type="ARBA" id="ARBA00023224"/>
    </source>
</evidence>
<organism evidence="11 12">
    <name type="scientific">Glossina brevipalpis</name>
    <dbReference type="NCBI Taxonomy" id="37001"/>
    <lineage>
        <taxon>Eukaryota</taxon>
        <taxon>Metazoa</taxon>
        <taxon>Ecdysozoa</taxon>
        <taxon>Arthropoda</taxon>
        <taxon>Hexapoda</taxon>
        <taxon>Insecta</taxon>
        <taxon>Pterygota</taxon>
        <taxon>Neoptera</taxon>
        <taxon>Endopterygota</taxon>
        <taxon>Diptera</taxon>
        <taxon>Brachycera</taxon>
        <taxon>Muscomorpha</taxon>
        <taxon>Hippoboscoidea</taxon>
        <taxon>Glossinidae</taxon>
        <taxon>Glossina</taxon>
    </lineage>
</organism>
<evidence type="ECO:0000313" key="12">
    <source>
        <dbReference type="Proteomes" id="UP000091820"/>
    </source>
</evidence>
<evidence type="ECO:0000256" key="10">
    <source>
        <dbReference type="RuleBase" id="RU351113"/>
    </source>
</evidence>
<keyword evidence="2" id="KW-1003">Cell membrane</keyword>
<evidence type="ECO:0000256" key="4">
    <source>
        <dbReference type="ARBA" id="ARBA00022692"/>
    </source>
</evidence>
<keyword evidence="4 10" id="KW-0812">Transmembrane</keyword>
<evidence type="ECO:0000256" key="5">
    <source>
        <dbReference type="ARBA" id="ARBA00022725"/>
    </source>
</evidence>
<dbReference type="VEuPathDB" id="VectorBase:GBRI026891"/>
<evidence type="ECO:0000256" key="3">
    <source>
        <dbReference type="ARBA" id="ARBA00022606"/>
    </source>
</evidence>
<keyword evidence="6 10" id="KW-1133">Transmembrane helix</keyword>
<dbReference type="PANTHER" id="PTHR21137:SF35">
    <property type="entry name" value="ODORANT RECEPTOR 19A-RELATED"/>
    <property type="match status" value="1"/>
</dbReference>
<feature type="transmembrane region" description="Helical" evidence="10">
    <location>
        <begin position="159"/>
        <end position="182"/>
    </location>
</feature>
<keyword evidence="12" id="KW-1185">Reference proteome</keyword>
<dbReference type="GO" id="GO:0005886">
    <property type="term" value="C:plasma membrane"/>
    <property type="evidence" value="ECO:0007669"/>
    <property type="project" value="UniProtKB-SubCell"/>
</dbReference>
<feature type="transmembrane region" description="Helical" evidence="10">
    <location>
        <begin position="14"/>
        <end position="34"/>
    </location>
</feature>
<feature type="transmembrane region" description="Helical" evidence="10">
    <location>
        <begin position="279"/>
        <end position="300"/>
    </location>
</feature>
<keyword evidence="8 10" id="KW-0675">Receptor</keyword>
<reference evidence="11" key="2">
    <citation type="submission" date="2020-05" db="UniProtKB">
        <authorList>
            <consortium name="EnsemblMetazoa"/>
        </authorList>
    </citation>
    <scope>IDENTIFICATION</scope>
    <source>
        <strain evidence="11">IAEA</strain>
    </source>
</reference>
<evidence type="ECO:0000256" key="8">
    <source>
        <dbReference type="ARBA" id="ARBA00023170"/>
    </source>
</evidence>
<dbReference type="InterPro" id="IPR004117">
    <property type="entry name" value="7tm6_olfct_rcpt"/>
</dbReference>
<keyword evidence="7 10" id="KW-0472">Membrane</keyword>
<feature type="transmembrane region" description="Helical" evidence="10">
    <location>
        <begin position="105"/>
        <end position="131"/>
    </location>
</feature>
<keyword evidence="5 10" id="KW-0552">Olfaction</keyword>
<comment type="subcellular location">
    <subcellularLocation>
        <location evidence="1 10">Cell membrane</location>
        <topology evidence="1 10">Multi-pass membrane protein</topology>
    </subcellularLocation>
</comment>
<feature type="transmembrane region" description="Helical" evidence="10">
    <location>
        <begin position="242"/>
        <end position="267"/>
    </location>
</feature>
<dbReference type="PANTHER" id="PTHR21137">
    <property type="entry name" value="ODORANT RECEPTOR"/>
    <property type="match status" value="1"/>
</dbReference>
<dbReference type="Proteomes" id="UP000091820">
    <property type="component" value="Unassembled WGS sequence"/>
</dbReference>
<dbReference type="GO" id="GO:0004984">
    <property type="term" value="F:olfactory receptor activity"/>
    <property type="evidence" value="ECO:0007669"/>
    <property type="project" value="InterPro"/>
</dbReference>
<dbReference type="STRING" id="37001.A0A1A9WP95"/>
<keyword evidence="9 10" id="KW-0807">Transducer</keyword>
<keyword evidence="3 10" id="KW-0716">Sensory transduction</keyword>
<evidence type="ECO:0000313" key="11">
    <source>
        <dbReference type="EnsemblMetazoa" id="GBRI026891-PA"/>
    </source>
</evidence>
<evidence type="ECO:0000256" key="1">
    <source>
        <dbReference type="ARBA" id="ARBA00004651"/>
    </source>
</evidence>
<dbReference type="EnsemblMetazoa" id="GBRI026891-RA">
    <property type="protein sequence ID" value="GBRI026891-PA"/>
    <property type="gene ID" value="GBRI026891"/>
</dbReference>
<proteinExistence type="inferred from homology"/>
<name>A0A1A9WP95_9MUSC</name>
<comment type="caution">
    <text evidence="10">Lacks conserved residue(s) required for the propagation of feature annotation.</text>
</comment>
<dbReference type="GO" id="GO:0007165">
    <property type="term" value="P:signal transduction"/>
    <property type="evidence" value="ECO:0007669"/>
    <property type="project" value="UniProtKB-KW"/>
</dbReference>
<reference evidence="12" key="1">
    <citation type="submission" date="2014-03" db="EMBL/GenBank/DDBJ databases">
        <authorList>
            <person name="Aksoy S."/>
            <person name="Warren W."/>
            <person name="Wilson R.K."/>
        </authorList>
    </citation>
    <scope>NUCLEOTIDE SEQUENCE [LARGE SCALE GENOMIC DNA]</scope>
    <source>
        <strain evidence="12">IAEA</strain>
    </source>
</reference>
<dbReference type="Pfam" id="PF02949">
    <property type="entry name" value="7tm_6"/>
    <property type="match status" value="1"/>
</dbReference>
<feature type="transmembrane region" description="Helical" evidence="10">
    <location>
        <begin position="46"/>
        <end position="67"/>
    </location>
</feature>
<evidence type="ECO:0000256" key="2">
    <source>
        <dbReference type="ARBA" id="ARBA00022475"/>
    </source>
</evidence>
<sequence>MIGIWPRKWHEEHLYYSLVYIAELAMSLMFAATIVCDLYEASQNMILLGDDIAVLIGSSLIIFKIYINGQHSDEIQRIIEQFNNLQKTYAHYNGRSRLKIRRLQTFYYLAEFFIFFSYIILIILFVMALAVPPLLTHHGLPFRAHFPFLEWENLDQHPIGFGVAYSFQVIWAFYGLLSVVCIDNLTCSMFLQTALNLKILCICLREMSLQNKEEQESLNELKSLIKIHQYIINLIDRINKCYYFNFVAQLGASTFMICLTAFEALLAQDQPMVAIKFEMYMICAFCQVLYWCFTGNLVYFQSLDVADAAYEIPSWYTRSKEFKVTVGFLIRRAQKSLQFRANPFYGFNFQTFTSILSTSYSYFALLCTMNK</sequence>
<comment type="similarity">
    <text evidence="10">Belongs to the insect chemoreceptor superfamily. Heteromeric odorant receptor channel (TC 1.A.69) family.</text>
</comment>
<protein>
    <recommendedName>
        <fullName evidence="10">Odorant receptor</fullName>
    </recommendedName>
</protein>
<dbReference type="AlphaFoldDB" id="A0A1A9WP95"/>
<dbReference type="GO" id="GO:0005549">
    <property type="term" value="F:odorant binding"/>
    <property type="evidence" value="ECO:0007669"/>
    <property type="project" value="InterPro"/>
</dbReference>
<evidence type="ECO:0000256" key="6">
    <source>
        <dbReference type="ARBA" id="ARBA00022989"/>
    </source>
</evidence>
<evidence type="ECO:0000256" key="7">
    <source>
        <dbReference type="ARBA" id="ARBA00023136"/>
    </source>
</evidence>